<name>A0A081A2K6_PHYNI</name>
<proteinExistence type="predicted"/>
<dbReference type="AlphaFoldDB" id="A0A081A2K6"/>
<organism evidence="1 2">
    <name type="scientific">Phytophthora nicotianae P1976</name>
    <dbReference type="NCBI Taxonomy" id="1317066"/>
    <lineage>
        <taxon>Eukaryota</taxon>
        <taxon>Sar</taxon>
        <taxon>Stramenopiles</taxon>
        <taxon>Oomycota</taxon>
        <taxon>Peronosporomycetes</taxon>
        <taxon>Peronosporales</taxon>
        <taxon>Peronosporaceae</taxon>
        <taxon>Phytophthora</taxon>
    </lineage>
</organism>
<sequence length="87" mass="9816">MALEVEVLETINAVRSALSDALNATIEARRVYVADLLVLSNDSLFITKERKASAQRCKLQRLAMTVQDKAMVEEEETPTRFPQLYMA</sequence>
<reference evidence="1 2" key="1">
    <citation type="submission" date="2013-11" db="EMBL/GenBank/DDBJ databases">
        <title>The Genome Sequence of Phytophthora parasitica P1976.</title>
        <authorList>
            <consortium name="The Broad Institute Genomics Platform"/>
            <person name="Russ C."/>
            <person name="Tyler B."/>
            <person name="Panabieres F."/>
            <person name="Shan W."/>
            <person name="Tripathy S."/>
            <person name="Grunwald N."/>
            <person name="Machado M."/>
            <person name="Johnson C.S."/>
            <person name="Walker B."/>
            <person name="Young S."/>
            <person name="Zeng Q."/>
            <person name="Gargeya S."/>
            <person name="Fitzgerald M."/>
            <person name="Haas B."/>
            <person name="Abouelleil A."/>
            <person name="Allen A.W."/>
            <person name="Alvarado L."/>
            <person name="Arachchi H.M."/>
            <person name="Berlin A.M."/>
            <person name="Chapman S.B."/>
            <person name="Gainer-Dewar J."/>
            <person name="Goldberg J."/>
            <person name="Griggs A."/>
            <person name="Gujja S."/>
            <person name="Hansen M."/>
            <person name="Howarth C."/>
            <person name="Imamovic A."/>
            <person name="Ireland A."/>
            <person name="Larimer J."/>
            <person name="McCowan C."/>
            <person name="Murphy C."/>
            <person name="Pearson M."/>
            <person name="Poon T.W."/>
            <person name="Priest M."/>
            <person name="Roberts A."/>
            <person name="Saif S."/>
            <person name="Shea T."/>
            <person name="Sisk P."/>
            <person name="Sykes S."/>
            <person name="Wortman J."/>
            <person name="Nusbaum C."/>
            <person name="Birren B."/>
        </authorList>
    </citation>
    <scope>NUCLEOTIDE SEQUENCE [LARGE SCALE GENOMIC DNA]</scope>
    <source>
        <strain evidence="1 2">P1976</strain>
    </source>
</reference>
<dbReference type="EMBL" id="ANJA01001963">
    <property type="protein sequence ID" value="ETO73117.1"/>
    <property type="molecule type" value="Genomic_DNA"/>
</dbReference>
<evidence type="ECO:0000313" key="2">
    <source>
        <dbReference type="Proteomes" id="UP000028582"/>
    </source>
</evidence>
<gene>
    <name evidence="1" type="ORF">F444_10916</name>
</gene>
<accession>A0A081A2K6</accession>
<comment type="caution">
    <text evidence="1">The sequence shown here is derived from an EMBL/GenBank/DDBJ whole genome shotgun (WGS) entry which is preliminary data.</text>
</comment>
<dbReference type="Proteomes" id="UP000028582">
    <property type="component" value="Unassembled WGS sequence"/>
</dbReference>
<protein>
    <submittedName>
        <fullName evidence="1">Uncharacterized protein</fullName>
    </submittedName>
</protein>
<evidence type="ECO:0000313" key="1">
    <source>
        <dbReference type="EMBL" id="ETO73117.1"/>
    </source>
</evidence>